<dbReference type="Pfam" id="PF05721">
    <property type="entry name" value="PhyH"/>
    <property type="match status" value="1"/>
</dbReference>
<dbReference type="PANTHER" id="PTHR40470">
    <property type="entry name" value="PHYTANOYL-COA DIOXYGENASE FAMILY PROTEIN (AFU_ORTHOLOGUE AFUA_2G15850)"/>
    <property type="match status" value="1"/>
</dbReference>
<gene>
    <name evidence="1" type="ORF">BRENAR_LOCUS2587</name>
</gene>
<protein>
    <submittedName>
        <fullName evidence="1">DEKNAAC102853</fullName>
    </submittedName>
</protein>
<reference evidence="1 2" key="1">
    <citation type="submission" date="2018-12" db="EMBL/GenBank/DDBJ databases">
        <authorList>
            <person name="Tiukova I."/>
            <person name="Dainat J."/>
        </authorList>
    </citation>
    <scope>NUCLEOTIDE SEQUENCE [LARGE SCALE GENOMIC DNA]</scope>
</reference>
<keyword evidence="2" id="KW-1185">Reference proteome</keyword>
<dbReference type="InterPro" id="IPR008775">
    <property type="entry name" value="Phytyl_CoA_dOase-like"/>
</dbReference>
<dbReference type="SUPFAM" id="SSF51197">
    <property type="entry name" value="Clavaminate synthase-like"/>
    <property type="match status" value="1"/>
</dbReference>
<dbReference type="EMBL" id="CAACVR010000013">
    <property type="protein sequence ID" value="VEU21855.1"/>
    <property type="molecule type" value="Genomic_DNA"/>
</dbReference>
<dbReference type="Proteomes" id="UP000290900">
    <property type="component" value="Unassembled WGS sequence"/>
</dbReference>
<dbReference type="Gene3D" id="2.60.120.620">
    <property type="entry name" value="q2cbj1_9rhob like domain"/>
    <property type="match status" value="1"/>
</dbReference>
<dbReference type="PANTHER" id="PTHR40470:SF1">
    <property type="entry name" value="PHYTANOYL-COA DIOXYGENASE FAMILY PROTEIN (AFU_ORTHOLOGUE AFUA_2G15850)"/>
    <property type="match status" value="1"/>
</dbReference>
<dbReference type="STRING" id="13370.A0A448YLN1"/>
<sequence>MPSTLPHKYHDEIVANGFTVIRKLLSPEEIDHYLKLSQKEIDTARDGKWPYVRLNGKQFPPWDKPEDQPDIWGVTHLMHPKWGQVGKDFQKLYTDEKILNIVKDILQTDILNMELLNMLINPSKKDFDLCWHRDDVKNTATDEEEMELLERCAFAGAQFNLALKEDVNLIVIPDSHVRPRTSEEREKLKFEPITNQLVVHLEPGDCAFYNPNILHRATYSTKRERVTIHGSYGNFSIGKNRARLVLQHGVADWLDQLEPINEEMRVLSDRLKEIAKEMKGKDLGYSLDG</sequence>
<organism evidence="1 2">
    <name type="scientific">Brettanomyces naardenensis</name>
    <name type="common">Yeast</name>
    <dbReference type="NCBI Taxonomy" id="13370"/>
    <lineage>
        <taxon>Eukaryota</taxon>
        <taxon>Fungi</taxon>
        <taxon>Dikarya</taxon>
        <taxon>Ascomycota</taxon>
        <taxon>Saccharomycotina</taxon>
        <taxon>Pichiomycetes</taxon>
        <taxon>Pichiales</taxon>
        <taxon>Pichiaceae</taxon>
        <taxon>Brettanomyces</taxon>
    </lineage>
</organism>
<dbReference type="InParanoid" id="A0A448YLN1"/>
<evidence type="ECO:0000313" key="1">
    <source>
        <dbReference type="EMBL" id="VEU21855.1"/>
    </source>
</evidence>
<accession>A0A448YLN1</accession>
<dbReference type="OrthoDB" id="2106152at2759"/>
<name>A0A448YLN1_BRENA</name>
<dbReference type="AlphaFoldDB" id="A0A448YLN1"/>
<evidence type="ECO:0000313" key="2">
    <source>
        <dbReference type="Proteomes" id="UP000290900"/>
    </source>
</evidence>
<proteinExistence type="predicted"/>